<dbReference type="STRING" id="1121362.A605_13705"/>
<dbReference type="RefSeq" id="WP_015402151.1">
    <property type="nucleotide sequence ID" value="NC_020302.1"/>
</dbReference>
<evidence type="ECO:0000256" key="3">
    <source>
        <dbReference type="SAM" id="SignalP"/>
    </source>
</evidence>
<sequence length="114" mass="11665">MRSLRNATVALAAAGALALSVTPAMAQESSTSSEGLSSNSLSSTVGDNLNATEEQRNIFGSSKNADETSEFTQAWYGYTIAATVAAVAGGVALAYPQIQEVAAQNGIELPELPL</sequence>
<dbReference type="EMBL" id="CP003697">
    <property type="protein sequence ID" value="AGF73737.1"/>
    <property type="molecule type" value="Genomic_DNA"/>
</dbReference>
<dbReference type="HOGENOM" id="CLU_2034128_0_0_11"/>
<feature type="compositionally biased region" description="Low complexity" evidence="1">
    <location>
        <begin position="28"/>
        <end position="44"/>
    </location>
</feature>
<accession>M1NW75</accession>
<evidence type="ECO:0000313" key="4">
    <source>
        <dbReference type="EMBL" id="AGF73737.1"/>
    </source>
</evidence>
<reference evidence="4 5" key="1">
    <citation type="journal article" date="2012" name="Stand. Genomic Sci.">
        <title>Genome sequence of the halotolerant bacterium Corynebacterium halotolerans type strain YIM 70093(T) (= DSM 44683(T)).</title>
        <authorList>
            <person name="Ruckert C."/>
            <person name="Albersmeier A."/>
            <person name="Al-Dilaimi A."/>
            <person name="Niehaus K."/>
            <person name="Szczepanowski R."/>
            <person name="Kalinowski J."/>
        </authorList>
    </citation>
    <scope>NUCLEOTIDE SEQUENCE [LARGE SCALE GENOMIC DNA]</scope>
    <source>
        <strain evidence="4">YIM 70093</strain>
    </source>
</reference>
<dbReference type="PATRIC" id="fig|1121362.3.peg.2787"/>
<gene>
    <name evidence="4" type="ORF">A605_13705</name>
</gene>
<proteinExistence type="predicted"/>
<dbReference type="AlphaFoldDB" id="M1NW75"/>
<organism evidence="4 5">
    <name type="scientific">Corynebacterium halotolerans YIM 70093 = DSM 44683</name>
    <dbReference type="NCBI Taxonomy" id="1121362"/>
    <lineage>
        <taxon>Bacteria</taxon>
        <taxon>Bacillati</taxon>
        <taxon>Actinomycetota</taxon>
        <taxon>Actinomycetes</taxon>
        <taxon>Mycobacteriales</taxon>
        <taxon>Corynebacteriaceae</taxon>
        <taxon>Corynebacterium</taxon>
    </lineage>
</organism>
<feature type="region of interest" description="Disordered" evidence="1">
    <location>
        <begin position="28"/>
        <end position="47"/>
    </location>
</feature>
<dbReference type="eggNOG" id="ENOG5031YXG">
    <property type="taxonomic scope" value="Bacteria"/>
</dbReference>
<evidence type="ECO:0000313" key="5">
    <source>
        <dbReference type="Proteomes" id="UP000011723"/>
    </source>
</evidence>
<protein>
    <submittedName>
        <fullName evidence="4">Membrane protein</fullName>
    </submittedName>
</protein>
<feature type="transmembrane region" description="Helical" evidence="2">
    <location>
        <begin position="75"/>
        <end position="95"/>
    </location>
</feature>
<evidence type="ECO:0000256" key="2">
    <source>
        <dbReference type="SAM" id="Phobius"/>
    </source>
</evidence>
<dbReference type="KEGG" id="chn:A605_13705"/>
<dbReference type="Proteomes" id="UP000011723">
    <property type="component" value="Chromosome"/>
</dbReference>
<evidence type="ECO:0000256" key="1">
    <source>
        <dbReference type="SAM" id="MobiDB-lite"/>
    </source>
</evidence>
<feature type="signal peptide" evidence="3">
    <location>
        <begin position="1"/>
        <end position="26"/>
    </location>
</feature>
<keyword evidence="2" id="KW-1133">Transmembrane helix</keyword>
<name>M1NW75_9CORY</name>
<keyword evidence="3" id="KW-0732">Signal</keyword>
<keyword evidence="5" id="KW-1185">Reference proteome</keyword>
<keyword evidence="2" id="KW-0812">Transmembrane</keyword>
<feature type="chain" id="PRO_5004015999" evidence="3">
    <location>
        <begin position="27"/>
        <end position="114"/>
    </location>
</feature>
<keyword evidence="2" id="KW-0472">Membrane</keyword>